<name>A0AAD4NHT9_9BILA</name>
<proteinExistence type="predicted"/>
<evidence type="ECO:0000313" key="4">
    <source>
        <dbReference type="Proteomes" id="UP001201812"/>
    </source>
</evidence>
<dbReference type="EMBL" id="JAKKPZ010000002">
    <property type="protein sequence ID" value="KAI1725980.1"/>
    <property type="molecule type" value="Genomic_DNA"/>
</dbReference>
<keyword evidence="1" id="KW-0732">Signal</keyword>
<organism evidence="2 4">
    <name type="scientific">Ditylenchus destructor</name>
    <dbReference type="NCBI Taxonomy" id="166010"/>
    <lineage>
        <taxon>Eukaryota</taxon>
        <taxon>Metazoa</taxon>
        <taxon>Ecdysozoa</taxon>
        <taxon>Nematoda</taxon>
        <taxon>Chromadorea</taxon>
        <taxon>Rhabditida</taxon>
        <taxon>Tylenchina</taxon>
        <taxon>Tylenchomorpha</taxon>
        <taxon>Sphaerularioidea</taxon>
        <taxon>Anguinidae</taxon>
        <taxon>Anguininae</taxon>
        <taxon>Ditylenchus</taxon>
    </lineage>
</organism>
<feature type="chain" id="PRO_5042441237" evidence="1">
    <location>
        <begin position="18"/>
        <end position="85"/>
    </location>
</feature>
<dbReference type="EMBL" id="JAKKPZ010000002">
    <property type="protein sequence ID" value="KAI1725982.1"/>
    <property type="molecule type" value="Genomic_DNA"/>
</dbReference>
<dbReference type="AlphaFoldDB" id="A0AAD4NHT9"/>
<evidence type="ECO:0000313" key="3">
    <source>
        <dbReference type="EMBL" id="KAI1725982.1"/>
    </source>
</evidence>
<gene>
    <name evidence="2" type="ORF">DdX_02672</name>
    <name evidence="3" type="ORF">DdX_02674</name>
</gene>
<dbReference type="Proteomes" id="UP001201812">
    <property type="component" value="Unassembled WGS sequence"/>
</dbReference>
<evidence type="ECO:0000313" key="2">
    <source>
        <dbReference type="EMBL" id="KAI1725980.1"/>
    </source>
</evidence>
<protein>
    <submittedName>
        <fullName evidence="2">Uncharacterized protein</fullName>
    </submittedName>
</protein>
<accession>A0AAD4NHT9</accession>
<sequence length="85" mass="9120">MFRFVIPLITMAVIVMSKDLSGDPRLDSVPPNSPTFGPGECPPIVVGRTTYNNGICDGLLCKYEVKVVGSTIGATATRIQNNCFN</sequence>
<feature type="signal peptide" evidence="1">
    <location>
        <begin position="1"/>
        <end position="17"/>
    </location>
</feature>
<keyword evidence="4" id="KW-1185">Reference proteome</keyword>
<reference evidence="2" key="1">
    <citation type="submission" date="2022-01" db="EMBL/GenBank/DDBJ databases">
        <title>Genome Sequence Resource for Two Populations of Ditylenchus destructor, the Migratory Endoparasitic Phytonematode.</title>
        <authorList>
            <person name="Zhang H."/>
            <person name="Lin R."/>
            <person name="Xie B."/>
        </authorList>
    </citation>
    <scope>NUCLEOTIDE SEQUENCE</scope>
    <source>
        <strain evidence="2">BazhouSP</strain>
    </source>
</reference>
<evidence type="ECO:0000256" key="1">
    <source>
        <dbReference type="SAM" id="SignalP"/>
    </source>
</evidence>
<comment type="caution">
    <text evidence="2">The sequence shown here is derived from an EMBL/GenBank/DDBJ whole genome shotgun (WGS) entry which is preliminary data.</text>
</comment>